<proteinExistence type="predicted"/>
<dbReference type="OrthoDB" id="10560440at2759"/>
<feature type="compositionally biased region" description="Pro residues" evidence="1">
    <location>
        <begin position="145"/>
        <end position="154"/>
    </location>
</feature>
<evidence type="ECO:0000256" key="1">
    <source>
        <dbReference type="SAM" id="MobiDB-lite"/>
    </source>
</evidence>
<dbReference type="Gene3D" id="3.90.810.10">
    <property type="entry name" value="CRIB domain"/>
    <property type="match status" value="1"/>
</dbReference>
<protein>
    <submittedName>
        <fullName evidence="2">Uncharacterized protein</fullName>
    </submittedName>
</protein>
<evidence type="ECO:0000313" key="2">
    <source>
        <dbReference type="EMBL" id="CDS35783.1"/>
    </source>
</evidence>
<reference evidence="2" key="1">
    <citation type="journal article" date="2013" name="Nature">
        <title>The genomes of four tapeworm species reveal adaptations to parasitism.</title>
        <authorList>
            <person name="Tsai I.J."/>
            <person name="Zarowiecki M."/>
            <person name="Holroyd N."/>
            <person name="Garciarrubio A."/>
            <person name="Sanchez-Flores A."/>
            <person name="Brooks K.L."/>
            <person name="Tracey A."/>
            <person name="Bobes R.J."/>
            <person name="Fragoso G."/>
            <person name="Sciutto E."/>
            <person name="Aslett M."/>
            <person name="Beasley H."/>
            <person name="Bennett H.M."/>
            <person name="Cai J."/>
            <person name="Camicia F."/>
            <person name="Clark R."/>
            <person name="Cucher M."/>
            <person name="De Silva N."/>
            <person name="Day T.A."/>
            <person name="Deplazes P."/>
            <person name="Estrada K."/>
            <person name="Fernandez C."/>
            <person name="Holland P.W."/>
            <person name="Hou J."/>
            <person name="Hu S."/>
            <person name="Huckvale T."/>
            <person name="Hung S.S."/>
            <person name="Kamenetzky L."/>
            <person name="Keane J.A."/>
            <person name="Kiss F."/>
            <person name="Koziol U."/>
            <person name="Lambert O."/>
            <person name="Liu K."/>
            <person name="Luo X."/>
            <person name="Luo Y."/>
            <person name="Macchiaroli N."/>
            <person name="Nichol S."/>
            <person name="Paps J."/>
            <person name="Parkinson J."/>
            <person name="Pouchkina-Stantcheva N."/>
            <person name="Riddiford N."/>
            <person name="Rosenzvit M."/>
            <person name="Salinas G."/>
            <person name="Wasmuth J.D."/>
            <person name="Zamanian M."/>
            <person name="Zheng Y."/>
            <person name="Cai X."/>
            <person name="Soberon X."/>
            <person name="Olson P.D."/>
            <person name="Laclette J.P."/>
            <person name="Brehm K."/>
            <person name="Berriman M."/>
            <person name="Garciarrubio A."/>
            <person name="Bobes R.J."/>
            <person name="Fragoso G."/>
            <person name="Sanchez-Flores A."/>
            <person name="Estrada K."/>
            <person name="Cevallos M.A."/>
            <person name="Morett E."/>
            <person name="Gonzalez V."/>
            <person name="Portillo T."/>
            <person name="Ochoa-Leyva A."/>
            <person name="Jose M.V."/>
            <person name="Sciutto E."/>
            <person name="Landa A."/>
            <person name="Jimenez L."/>
            <person name="Valdes V."/>
            <person name="Carrero J.C."/>
            <person name="Larralde C."/>
            <person name="Morales-Montor J."/>
            <person name="Limon-Lason J."/>
            <person name="Soberon X."/>
            <person name="Laclette J.P."/>
        </authorList>
    </citation>
    <scope>NUCLEOTIDE SEQUENCE [LARGE SCALE GENOMIC DNA]</scope>
</reference>
<feature type="compositionally biased region" description="Gly residues" evidence="1">
    <location>
        <begin position="193"/>
        <end position="202"/>
    </location>
</feature>
<name>A0A068XU54_ECHMU</name>
<sequence length="238" mass="25932">MLVSPMDRVYPRLSLVKTTDLSVSSPTSHHCQNLGFNHESQQADAAGLDDDLFRDFLELGGLAEHVRTEDDRKLVLNFIRENVEMQKLVEAMKRKRQERAPSKPSKTNHMEKITPPVREAHNSPQEPDVAPAPLHAFIAAHHNFPTPPLTPPDTVPKSVAGGGGGLTLSPPPQPSSPSSTDLPSSSQIIVSAGGDGNDGGGSKPIATYLSLDDVKAFDRKSLRKVSYLTHCDLQHEWL</sequence>
<feature type="region of interest" description="Disordered" evidence="1">
    <location>
        <begin position="142"/>
        <end position="204"/>
    </location>
</feature>
<accession>A0A068XU54</accession>
<dbReference type="STRING" id="6211.A0A068XU54"/>
<dbReference type="Proteomes" id="UP000017246">
    <property type="component" value="Unassembled WGS sequence"/>
</dbReference>
<keyword evidence="3" id="KW-1185">Reference proteome</keyword>
<evidence type="ECO:0000313" key="3">
    <source>
        <dbReference type="Proteomes" id="UP000017246"/>
    </source>
</evidence>
<dbReference type="AlphaFoldDB" id="A0A068XU54"/>
<gene>
    <name evidence="2" type="ORF">EmuJ_001173200</name>
</gene>
<dbReference type="EMBL" id="LN902841">
    <property type="protein sequence ID" value="CDS35783.1"/>
    <property type="molecule type" value="Genomic_DNA"/>
</dbReference>
<feature type="compositionally biased region" description="Low complexity" evidence="1">
    <location>
        <begin position="176"/>
        <end position="187"/>
    </location>
</feature>
<reference evidence="2" key="2">
    <citation type="submission" date="2015-11" db="EMBL/GenBank/DDBJ databases">
        <authorList>
            <person name="Zhang Y."/>
            <person name="Guo Z."/>
        </authorList>
    </citation>
    <scope>NUCLEOTIDE SEQUENCE</scope>
</reference>
<feature type="region of interest" description="Disordered" evidence="1">
    <location>
        <begin position="93"/>
        <end position="130"/>
    </location>
</feature>
<organism evidence="2 3">
    <name type="scientific">Echinococcus multilocularis</name>
    <name type="common">Fox tapeworm</name>
    <dbReference type="NCBI Taxonomy" id="6211"/>
    <lineage>
        <taxon>Eukaryota</taxon>
        <taxon>Metazoa</taxon>
        <taxon>Spiralia</taxon>
        <taxon>Lophotrochozoa</taxon>
        <taxon>Platyhelminthes</taxon>
        <taxon>Cestoda</taxon>
        <taxon>Eucestoda</taxon>
        <taxon>Cyclophyllidea</taxon>
        <taxon>Taeniidae</taxon>
        <taxon>Echinococcus</taxon>
    </lineage>
</organism>
<dbReference type="InterPro" id="IPR036936">
    <property type="entry name" value="CRIB_dom_sf"/>
</dbReference>